<proteinExistence type="predicted"/>
<dbReference type="EMBL" id="BJHW01000001">
    <property type="protein sequence ID" value="GDY52092.1"/>
    <property type="molecule type" value="Genomic_DNA"/>
</dbReference>
<accession>A0A4D4KTS1</accession>
<dbReference type="RefSeq" id="WP_162001800.1">
    <property type="nucleotide sequence ID" value="NZ_BAAASO010000098.1"/>
</dbReference>
<keyword evidence="3" id="KW-1185">Reference proteome</keyword>
<dbReference type="Proteomes" id="UP000301309">
    <property type="component" value="Unassembled WGS sequence"/>
</dbReference>
<dbReference type="InterPro" id="IPR015075">
    <property type="entry name" value="AtaL"/>
</dbReference>
<gene>
    <name evidence="2" type="ORF">SVIO_027150</name>
</gene>
<feature type="region of interest" description="Disordered" evidence="1">
    <location>
        <begin position="57"/>
        <end position="97"/>
    </location>
</feature>
<evidence type="ECO:0000313" key="2">
    <source>
        <dbReference type="EMBL" id="GDY52092.1"/>
    </source>
</evidence>
<feature type="compositionally biased region" description="Polar residues" evidence="1">
    <location>
        <begin position="58"/>
        <end position="77"/>
    </location>
</feature>
<sequence length="129" mass="13822">MYELSRAAPEDDGQAGGPKLNRSEVWAGLLIGARDAHPDGPLITHCEVVEEYEGALARTSSSPTSRCGNGSPSTRNTVRFDRPSGPEPGVTYNDTEYGEGGRLYPRFRFRSEAAVVLPEAEGRSTVPAA</sequence>
<dbReference type="Gene3D" id="3.30.530.20">
    <property type="match status" value="1"/>
</dbReference>
<name>A0A4D4KTS1_STRVO</name>
<protein>
    <submittedName>
        <fullName evidence="2">Uncharacterized protein</fullName>
    </submittedName>
</protein>
<evidence type="ECO:0000256" key="1">
    <source>
        <dbReference type="SAM" id="MobiDB-lite"/>
    </source>
</evidence>
<dbReference type="InterPro" id="IPR023393">
    <property type="entry name" value="START-like_dom_sf"/>
</dbReference>
<organism evidence="2 3">
    <name type="scientific">Streptomyces violaceusniger</name>
    <dbReference type="NCBI Taxonomy" id="68280"/>
    <lineage>
        <taxon>Bacteria</taxon>
        <taxon>Bacillati</taxon>
        <taxon>Actinomycetota</taxon>
        <taxon>Actinomycetes</taxon>
        <taxon>Kitasatosporales</taxon>
        <taxon>Streptomycetaceae</taxon>
        <taxon>Streptomyces</taxon>
        <taxon>Streptomyces violaceusniger group</taxon>
    </lineage>
</organism>
<reference evidence="2 3" key="1">
    <citation type="journal article" date="2020" name="Int. J. Syst. Evol. Microbiol.">
        <title>Reclassification of Streptomyces castelarensis and Streptomyces sporoclivatus as later heterotypic synonyms of Streptomyces antimycoticus.</title>
        <authorList>
            <person name="Komaki H."/>
            <person name="Tamura T."/>
        </authorList>
    </citation>
    <scope>NUCLEOTIDE SEQUENCE [LARGE SCALE GENOMIC DNA]</scope>
    <source>
        <strain evidence="2 3">NBRC 13459</strain>
    </source>
</reference>
<feature type="region of interest" description="Disordered" evidence="1">
    <location>
        <begin position="1"/>
        <end position="20"/>
    </location>
</feature>
<dbReference type="Pfam" id="PF08982">
    <property type="entry name" value="AtaL"/>
    <property type="match status" value="1"/>
</dbReference>
<dbReference type="SUPFAM" id="SSF55961">
    <property type="entry name" value="Bet v1-like"/>
    <property type="match status" value="1"/>
</dbReference>
<evidence type="ECO:0000313" key="3">
    <source>
        <dbReference type="Proteomes" id="UP000301309"/>
    </source>
</evidence>
<dbReference type="AlphaFoldDB" id="A0A4D4KTS1"/>
<comment type="caution">
    <text evidence="2">The sequence shown here is derived from an EMBL/GenBank/DDBJ whole genome shotgun (WGS) entry which is preliminary data.</text>
</comment>